<feature type="compositionally biased region" description="Basic and acidic residues" evidence="1">
    <location>
        <begin position="632"/>
        <end position="669"/>
    </location>
</feature>
<feature type="region of interest" description="Disordered" evidence="1">
    <location>
        <begin position="1223"/>
        <end position="1872"/>
    </location>
</feature>
<feature type="compositionally biased region" description="Basic and acidic residues" evidence="1">
    <location>
        <begin position="506"/>
        <end position="544"/>
    </location>
</feature>
<dbReference type="Proteomes" id="UP000822688">
    <property type="component" value="Chromosome 1"/>
</dbReference>
<dbReference type="PANTHER" id="PTHR34805">
    <property type="entry name" value="PROTEIN MODIFIER OF SNC1 1"/>
    <property type="match status" value="1"/>
</dbReference>
<evidence type="ECO:0000256" key="1">
    <source>
        <dbReference type="SAM" id="MobiDB-lite"/>
    </source>
</evidence>
<gene>
    <name evidence="2" type="ORF">KC19_1G043000</name>
    <name evidence="3" type="ORF">KC19_1G043400</name>
</gene>
<feature type="compositionally biased region" description="Basic and acidic residues" evidence="1">
    <location>
        <begin position="266"/>
        <end position="285"/>
    </location>
</feature>
<feature type="compositionally biased region" description="Basic and acidic residues" evidence="1">
    <location>
        <begin position="1105"/>
        <end position="1118"/>
    </location>
</feature>
<feature type="compositionally biased region" description="Pro residues" evidence="1">
    <location>
        <begin position="1494"/>
        <end position="1516"/>
    </location>
</feature>
<feature type="compositionally biased region" description="Low complexity" evidence="1">
    <location>
        <begin position="1351"/>
        <end position="1363"/>
    </location>
</feature>
<keyword evidence="4" id="KW-1185">Reference proteome</keyword>
<evidence type="ECO:0000313" key="2">
    <source>
        <dbReference type="EMBL" id="KAG0589730.1"/>
    </source>
</evidence>
<feature type="compositionally biased region" description="Basic and acidic residues" evidence="1">
    <location>
        <begin position="1028"/>
        <end position="1041"/>
    </location>
</feature>
<dbReference type="GO" id="GO:0040029">
    <property type="term" value="P:epigenetic regulation of gene expression"/>
    <property type="evidence" value="ECO:0007669"/>
    <property type="project" value="TreeGrafter"/>
</dbReference>
<feature type="compositionally biased region" description="Polar residues" evidence="1">
    <location>
        <begin position="189"/>
        <end position="205"/>
    </location>
</feature>
<sequence length="1872" mass="196298">MLSSERRGSSARRGMTVLGKIPAVPKPINLPSQRLENRGLDPNVEIVPRGSVSWGAAGRSPPTSVNAWGTPSQASSPPSSSGAWGPKAGAAAVGSNSSISGGSTLGGPANIPRPTSGGSGTRPTSGGAGTRPLSAESQAQQSPDSFSSNANSSSAWGARPSSASGVLGQAQPQLAQAQARPRSADITRPNRSLSEFGDQSGSHSPPGNAAWGNRGPPRRLGEEPHQVSRFQLTRTDFPTLGSEKNPDLRPQHSNSAADRGASVETKGAHPEERRPPTPPGPHEEVPPMPPSGGYGHPERGAPDNWRREPAAFQGPPPAAEGNWHRDGPSARPSYGGQGPQPDSWRREAAPSGGPADDNWRRGGVPPVGQYGPPPGPGHYPHEGPGFMHQPRFGPGPAPFGRGAPGPGGYGHHGDMYGNAGPLLRPAGPMHPMRPNMFQGPVPYDGFYGPPGPGYQGMEDPERMMMGMGGGPYGGFPQHRGPPPEAFGRFPHGGMNQGPRHPPNSGLRERERERGEPVREGFHEGENYQKEGSEGPGHKDGRGYNERYSGGPGPGPEGGDNRRGGLHRAAPGGGDGHGQGQRGGSSGHHGGHRDWGAAASSDEPMDFSKPVFEEEVVSAPPSGSGKQSPSPAQRDESSVEEVKREDVKADVNTEKSVVEVETAKDEEKKVVVASKSDTVAAHRSAEVSSTPKSRSEVGDGSEGKDQAERKVQNVVDKEVVAKIVTKDGPGKWERGSKRADSHTREVIGPGASGAPAASLRSGQYSSGPKSSILGNAPRNASIPDVAPAPQILQHPSQEKAIAVSAPPAPEAEVPKAVEKGRILRRPESPKVESGSIETGSSGVSDVSATQTASVHEGSGKEGSKPKGKASSHDGEKEWRPKVPIAEASPRPSVAAVAQAPKPAVAPATPGTETTEENATDPEAGPKPGSYDYDAQRAKMKEIAAQRARQLQKEEEERIKEQKAKARAKLEELDRRSTVVPSSTAEEPAVEVPKMSVEVEEVQQVEETPAAEAEPVLQSGSSTGSTKRGVRNEHGKRERDRKANGRKAGAGEAGKAKVNGAPSQASAILPPPIAAAAPLLTTPLPVPEVYGQHANAQREPRHRGRPEKKQLVAKGDDGDRSVPTAGPSIEISPAAANGGWSMDTPLPAQEPESANVSHLTTSSTEGSGSLRKSKNSRNSRNRPRAEAPPMMAESIQFGDIPAYHPIMGGEHPVDPAVGAFHIDVGKDGNSLSNVSLSGDALTGDEGSAVSTNGDASGKRMHRKSHGARRGSGRSERGSQDQRAAEKSHGSDSMVWAPVRSPGAVGGNKGEGAHFNEHQKEESSSAQQQARAKRAEMERYTPKPLQKQQETTDQPAAAPPAHQHAQGVQNQSVQGAVATPTSAGESPRVGSAAENKQVSCADPKSNHDTKPVESGTKGGRSHGSWRQRGSGSERAADSAKEAPVSGPAAANSSGPGPGDSGHPRHRSEQKSGGGHAPSRRNQGASDHLLATPQTTPAAPPPGAAHPAPAPAAAPAPAPAPGSVQVSEREHPADKKLYQPPRPASAPAHRGQDHRVQDYRGQDNRGQDHRGQDYRGQDHRGQDHRGQDHRGHDHRGQGPHSSEQKGHEQGTAPHSRHSNAPSDRALPSENTGSQQHHRNGGGHHPRGQNVDKDQAYMAPHSQQKPHPTAGTKEPSHPVSRERESQQQQQQQQQQSSRGSSQHSAETGEHGSNHRGRFERDQAARPSSGSQRGQSHWQQTGGSEGFRGAGSRPQATERDLAVTPQFGRMEVSKPQAADSQRPHQAEQAGQQQNKAAQQTAPVAIPSPKVDSGNWEGAGGSPPVMRGRDFSHGGRRGRFGGRSGPRNTEMEHRRDPPSTKQRLVIDATGGAVPSQVGG</sequence>
<feature type="compositionally biased region" description="Low complexity" evidence="1">
    <location>
        <begin position="69"/>
        <end position="92"/>
    </location>
</feature>
<comment type="caution">
    <text evidence="2">The sequence shown here is derived from an EMBL/GenBank/DDBJ whole genome shotgun (WGS) entry which is preliminary data.</text>
</comment>
<evidence type="ECO:0000313" key="4">
    <source>
        <dbReference type="Proteomes" id="UP000822688"/>
    </source>
</evidence>
<feature type="compositionally biased region" description="Basic and acidic residues" evidence="1">
    <location>
        <begin position="692"/>
        <end position="744"/>
    </location>
</feature>
<evidence type="ECO:0008006" key="5">
    <source>
        <dbReference type="Google" id="ProtNLM"/>
    </source>
</evidence>
<feature type="compositionally biased region" description="Basic and acidic residues" evidence="1">
    <location>
        <begin position="1842"/>
        <end position="1851"/>
    </location>
</feature>
<feature type="compositionally biased region" description="Basic and acidic residues" evidence="1">
    <location>
        <begin position="932"/>
        <end position="942"/>
    </location>
</feature>
<organism evidence="2 4">
    <name type="scientific">Ceratodon purpureus</name>
    <name type="common">Fire moss</name>
    <name type="synonym">Dicranum purpureum</name>
    <dbReference type="NCBI Taxonomy" id="3225"/>
    <lineage>
        <taxon>Eukaryota</taxon>
        <taxon>Viridiplantae</taxon>
        <taxon>Streptophyta</taxon>
        <taxon>Embryophyta</taxon>
        <taxon>Bryophyta</taxon>
        <taxon>Bryophytina</taxon>
        <taxon>Bryopsida</taxon>
        <taxon>Dicranidae</taxon>
        <taxon>Pseudoditrichales</taxon>
        <taxon>Ditrichaceae</taxon>
        <taxon>Ceratodon</taxon>
    </lineage>
</organism>
<accession>A0A8T0J1C1</accession>
<feature type="compositionally biased region" description="Low complexity" evidence="1">
    <location>
        <begin position="1780"/>
        <end position="1795"/>
    </location>
</feature>
<feature type="compositionally biased region" description="Basic residues" evidence="1">
    <location>
        <begin position="1631"/>
        <end position="1642"/>
    </location>
</feature>
<feature type="compositionally biased region" description="Low complexity" evidence="1">
    <location>
        <begin position="1439"/>
        <end position="1451"/>
    </location>
</feature>
<reference evidence="2" key="1">
    <citation type="submission" date="2020-06" db="EMBL/GenBank/DDBJ databases">
        <title>WGS assembly of Ceratodon purpureus strain R40.</title>
        <authorList>
            <person name="Carey S.B."/>
            <person name="Jenkins J."/>
            <person name="Shu S."/>
            <person name="Lovell J.T."/>
            <person name="Sreedasyam A."/>
            <person name="Maumus F."/>
            <person name="Tiley G.P."/>
            <person name="Fernandez-Pozo N."/>
            <person name="Barry K."/>
            <person name="Chen C."/>
            <person name="Wang M."/>
            <person name="Lipzen A."/>
            <person name="Daum C."/>
            <person name="Saski C.A."/>
            <person name="Payton A.C."/>
            <person name="Mcbreen J.C."/>
            <person name="Conrad R.E."/>
            <person name="Kollar L.M."/>
            <person name="Olsson S."/>
            <person name="Huttunen S."/>
            <person name="Landis J.B."/>
            <person name="Wickett N.J."/>
            <person name="Johnson M.G."/>
            <person name="Rensing S.A."/>
            <person name="Grimwood J."/>
            <person name="Schmutz J."/>
            <person name="Mcdaniel S.F."/>
        </authorList>
    </citation>
    <scope>NUCLEOTIDE SEQUENCE</scope>
    <source>
        <strain evidence="2">R40</strain>
    </source>
</reference>
<feature type="compositionally biased region" description="Basic and acidic residues" evidence="1">
    <location>
        <begin position="811"/>
        <end position="829"/>
    </location>
</feature>
<dbReference type="InterPro" id="IPR038808">
    <property type="entry name" value="MOS1-like"/>
</dbReference>
<protein>
    <recommendedName>
        <fullName evidence="5">BAT2 N-terminal domain-containing protein</fullName>
    </recommendedName>
</protein>
<feature type="compositionally biased region" description="Basic and acidic residues" evidence="1">
    <location>
        <begin position="1270"/>
        <end position="1287"/>
    </location>
</feature>
<feature type="compositionally biased region" description="Basic and acidic residues" evidence="1">
    <location>
        <begin position="949"/>
        <end position="975"/>
    </location>
</feature>
<feature type="region of interest" description="Disordered" evidence="1">
    <location>
        <begin position="467"/>
        <end position="1065"/>
    </location>
</feature>
<feature type="compositionally biased region" description="Polar residues" evidence="1">
    <location>
        <begin position="1364"/>
        <end position="1381"/>
    </location>
</feature>
<feature type="compositionally biased region" description="Low complexity" evidence="1">
    <location>
        <begin position="1155"/>
        <end position="1168"/>
    </location>
</feature>
<feature type="compositionally biased region" description="Low complexity" evidence="1">
    <location>
        <begin position="617"/>
        <end position="631"/>
    </location>
</feature>
<feature type="compositionally biased region" description="Basic residues" evidence="1">
    <location>
        <begin position="1256"/>
        <end position="1269"/>
    </location>
</feature>
<feature type="compositionally biased region" description="Low complexity" evidence="1">
    <location>
        <begin position="1003"/>
        <end position="1014"/>
    </location>
</feature>
<dbReference type="EMBL" id="CM026421">
    <property type="protein sequence ID" value="KAG0589734.1"/>
    <property type="molecule type" value="Genomic_DNA"/>
</dbReference>
<feature type="region of interest" description="Disordered" evidence="1">
    <location>
        <begin position="1083"/>
        <end position="1191"/>
    </location>
</feature>
<feature type="compositionally biased region" description="Basic and acidic residues" evidence="1">
    <location>
        <begin position="1308"/>
        <end position="1320"/>
    </location>
</feature>
<feature type="compositionally biased region" description="Basic and acidic residues" evidence="1">
    <location>
        <begin position="1523"/>
        <end position="1533"/>
    </location>
</feature>
<feature type="compositionally biased region" description="Basic and acidic residues" evidence="1">
    <location>
        <begin position="1669"/>
        <end position="1680"/>
    </location>
</feature>
<feature type="compositionally biased region" description="Low complexity" evidence="1">
    <location>
        <begin position="112"/>
        <end position="125"/>
    </location>
</feature>
<feature type="compositionally biased region" description="Low complexity" evidence="1">
    <location>
        <begin position="382"/>
        <end position="401"/>
    </location>
</feature>
<feature type="compositionally biased region" description="Low complexity" evidence="1">
    <location>
        <begin position="1054"/>
        <end position="1065"/>
    </location>
</feature>
<feature type="region of interest" description="Disordered" evidence="1">
    <location>
        <begin position="1"/>
        <end position="413"/>
    </location>
</feature>
<evidence type="ECO:0000313" key="3">
    <source>
        <dbReference type="EMBL" id="KAG0589734.1"/>
    </source>
</evidence>
<feature type="compositionally biased region" description="Low complexity" evidence="1">
    <location>
        <begin position="892"/>
        <end position="911"/>
    </location>
</feature>
<name>A0A8T0J1C1_CERPU</name>
<feature type="compositionally biased region" description="Basic and acidic residues" evidence="1">
    <location>
        <begin position="856"/>
        <end position="879"/>
    </location>
</feature>
<feature type="compositionally biased region" description="Basic residues" evidence="1">
    <location>
        <begin position="1169"/>
        <end position="1180"/>
    </location>
</feature>
<dbReference type="PANTHER" id="PTHR34805:SF1">
    <property type="entry name" value="PROTEIN MODIFIER OF SNC1 1"/>
    <property type="match status" value="1"/>
</dbReference>
<feature type="compositionally biased region" description="Polar residues" evidence="1">
    <location>
        <begin position="1720"/>
        <end position="1736"/>
    </location>
</feature>
<feature type="compositionally biased region" description="Polar residues" evidence="1">
    <location>
        <begin position="759"/>
        <end position="772"/>
    </location>
</feature>
<feature type="compositionally biased region" description="Basic and acidic residues" evidence="1">
    <location>
        <begin position="1701"/>
        <end position="1718"/>
    </location>
</feature>
<proteinExistence type="predicted"/>
<feature type="compositionally biased region" description="Low complexity" evidence="1">
    <location>
        <begin position="145"/>
        <end position="155"/>
    </location>
</feature>
<feature type="compositionally biased region" description="Polar residues" evidence="1">
    <location>
        <begin position="834"/>
        <end position="852"/>
    </location>
</feature>
<feature type="compositionally biased region" description="Basic and acidic residues" evidence="1">
    <location>
        <begin position="296"/>
        <end position="309"/>
    </location>
</feature>
<feature type="compositionally biased region" description="Basic and acidic residues" evidence="1">
    <location>
        <begin position="1546"/>
        <end position="1604"/>
    </location>
</feature>
<dbReference type="EMBL" id="CM026421">
    <property type="protein sequence ID" value="KAG0589730.1"/>
    <property type="molecule type" value="Genomic_DNA"/>
</dbReference>
<feature type="compositionally biased region" description="Low complexity" evidence="1">
    <location>
        <begin position="747"/>
        <end position="757"/>
    </location>
</feature>
<feature type="compositionally biased region" description="Gly residues" evidence="1">
    <location>
        <begin position="570"/>
        <end position="587"/>
    </location>
</feature>
<feature type="compositionally biased region" description="Low complexity" evidence="1">
    <location>
        <begin position="1681"/>
        <end position="1697"/>
    </location>
</feature>
<feature type="compositionally biased region" description="Polar residues" evidence="1">
    <location>
        <begin position="135"/>
        <end position="144"/>
    </location>
</feature>
<feature type="compositionally biased region" description="Low complexity" evidence="1">
    <location>
        <begin position="169"/>
        <end position="181"/>
    </location>
</feature>